<comment type="caution">
    <text evidence="2">The sequence shown here is derived from an EMBL/GenBank/DDBJ whole genome shotgun (WGS) entry which is preliminary data.</text>
</comment>
<evidence type="ECO:0000256" key="1">
    <source>
        <dbReference type="SAM" id="Phobius"/>
    </source>
</evidence>
<reference evidence="2 3" key="1">
    <citation type="journal article" date="2016" name="Nat. Commun.">
        <title>Thousands of microbial genomes shed light on interconnected biogeochemical processes in an aquifer system.</title>
        <authorList>
            <person name="Anantharaman K."/>
            <person name="Brown C.T."/>
            <person name="Hug L.A."/>
            <person name="Sharon I."/>
            <person name="Castelle C.J."/>
            <person name="Probst A.J."/>
            <person name="Thomas B.C."/>
            <person name="Singh A."/>
            <person name="Wilkins M.J."/>
            <person name="Karaoz U."/>
            <person name="Brodie E.L."/>
            <person name="Williams K.H."/>
            <person name="Hubbard S.S."/>
            <person name="Banfield J.F."/>
        </authorList>
    </citation>
    <scope>NUCLEOTIDE SEQUENCE [LARGE SCALE GENOMIC DNA]</scope>
</reference>
<sequence length="353" mass="39292">MASLTETAIVSRKAIKYTVLLIIIIVVARLAFKGGVSVYKRLFPPKPPKPTVSFGKLPSIPFPPKNQPENLSYSLETTSGRLPEFPQQVEVYFMPPTATNIQALEQAKHKASALGFSSEGKLIIENVQNVYLFPKARTPSNLTMNIITGIFSINYDLRSNPRITEGVPPSPESLEKKAMSLLSKAGYLDTDLKESIVTRKLLKAEGENFVSVSSLSESNLVKINLFRKNLGSKKDIPSVTPDMPEANVWFLFAGSKGEIIAAEYHHYPRDEKQSSTYPLKTAELAWQELNSGKAYIANLGENKSEKIAIRNVHLAYFDAGLYTEYFQPVVVFQGDNDFYAFVPAVTEEYLAKK</sequence>
<evidence type="ECO:0000313" key="3">
    <source>
        <dbReference type="Proteomes" id="UP000176404"/>
    </source>
</evidence>
<evidence type="ECO:0000313" key="2">
    <source>
        <dbReference type="EMBL" id="OGM60788.1"/>
    </source>
</evidence>
<dbReference type="EMBL" id="MGHD01000003">
    <property type="protein sequence ID" value="OGM60788.1"/>
    <property type="molecule type" value="Genomic_DNA"/>
</dbReference>
<keyword evidence="1" id="KW-1133">Transmembrane helix</keyword>
<name>A0A1F8BBR9_9BACT</name>
<proteinExistence type="predicted"/>
<dbReference type="AlphaFoldDB" id="A0A1F8BBR9"/>
<protein>
    <recommendedName>
        <fullName evidence="4">Regulatory protein YycH domain-containing protein</fullName>
    </recommendedName>
</protein>
<accession>A0A1F8BBR9</accession>
<keyword evidence="1" id="KW-0812">Transmembrane</keyword>
<organism evidence="2 3">
    <name type="scientific">Candidatus Woesebacteria bacterium RIFCSPLOWO2_01_FULL_39_10b</name>
    <dbReference type="NCBI Taxonomy" id="1802517"/>
    <lineage>
        <taxon>Bacteria</taxon>
        <taxon>Candidatus Woeseibacteriota</taxon>
    </lineage>
</organism>
<keyword evidence="1" id="KW-0472">Membrane</keyword>
<evidence type="ECO:0008006" key="4">
    <source>
        <dbReference type="Google" id="ProtNLM"/>
    </source>
</evidence>
<dbReference type="STRING" id="1802517.A2892_01965"/>
<gene>
    <name evidence="2" type="ORF">A2892_01965</name>
</gene>
<feature type="transmembrane region" description="Helical" evidence="1">
    <location>
        <begin position="14"/>
        <end position="32"/>
    </location>
</feature>
<dbReference type="Proteomes" id="UP000176404">
    <property type="component" value="Unassembled WGS sequence"/>
</dbReference>